<evidence type="ECO:0000313" key="4">
    <source>
        <dbReference type="Proteomes" id="UP000324897"/>
    </source>
</evidence>
<keyword evidence="1" id="KW-0808">Transferase</keyword>
<feature type="compositionally biased region" description="Low complexity" evidence="2">
    <location>
        <begin position="9"/>
        <end position="20"/>
    </location>
</feature>
<dbReference type="PANTHER" id="PTHR48046:SF6">
    <property type="entry name" value="GLYCOSYLTRANSFERASE"/>
    <property type="match status" value="1"/>
</dbReference>
<comment type="caution">
    <text evidence="3">The sequence shown here is derived from an EMBL/GenBank/DDBJ whole genome shotgun (WGS) entry which is preliminary data.</text>
</comment>
<proteinExistence type="predicted"/>
<dbReference type="Proteomes" id="UP000324897">
    <property type="component" value="Unassembled WGS sequence"/>
</dbReference>
<dbReference type="Pfam" id="PF08284">
    <property type="entry name" value="RVP_2"/>
    <property type="match status" value="1"/>
</dbReference>
<feature type="non-terminal residue" evidence="3">
    <location>
        <position position="1"/>
    </location>
</feature>
<accession>A0A5J9VJF2</accession>
<name>A0A5J9VJF2_9POAL</name>
<reference evidence="3 4" key="1">
    <citation type="journal article" date="2019" name="Sci. Rep.">
        <title>A high-quality genome of Eragrostis curvula grass provides insights into Poaceae evolution and supports new strategies to enhance forage quality.</title>
        <authorList>
            <person name="Carballo J."/>
            <person name="Santos B.A.C.M."/>
            <person name="Zappacosta D."/>
            <person name="Garbus I."/>
            <person name="Selva J.P."/>
            <person name="Gallo C.A."/>
            <person name="Diaz A."/>
            <person name="Albertini E."/>
            <person name="Caccamo M."/>
            <person name="Echenique V."/>
        </authorList>
    </citation>
    <scope>NUCLEOTIDE SEQUENCE [LARGE SCALE GENOMIC DNA]</scope>
    <source>
        <strain evidence="4">cv. Victoria</strain>
        <tissue evidence="3">Leaf</tissue>
    </source>
</reference>
<dbReference type="PANTHER" id="PTHR48046">
    <property type="entry name" value="UDP-GLYCOSYLTRANSFERASE 72E1"/>
    <property type="match status" value="1"/>
</dbReference>
<protein>
    <submittedName>
        <fullName evidence="3">Uncharacterized protein</fullName>
    </submittedName>
</protein>
<dbReference type="SUPFAM" id="SSF50630">
    <property type="entry name" value="Acid proteases"/>
    <property type="match status" value="1"/>
</dbReference>
<gene>
    <name evidence="3" type="ORF">EJB05_17805</name>
</gene>
<evidence type="ECO:0000256" key="2">
    <source>
        <dbReference type="SAM" id="MobiDB-lite"/>
    </source>
</evidence>
<feature type="compositionally biased region" description="Low complexity" evidence="2">
    <location>
        <begin position="35"/>
        <end position="44"/>
    </location>
</feature>
<dbReference type="SUPFAM" id="SSF53756">
    <property type="entry name" value="UDP-Glycosyltransferase/glycogen phosphorylase"/>
    <property type="match status" value="1"/>
</dbReference>
<organism evidence="3 4">
    <name type="scientific">Eragrostis curvula</name>
    <name type="common">weeping love grass</name>
    <dbReference type="NCBI Taxonomy" id="38414"/>
    <lineage>
        <taxon>Eukaryota</taxon>
        <taxon>Viridiplantae</taxon>
        <taxon>Streptophyta</taxon>
        <taxon>Embryophyta</taxon>
        <taxon>Tracheophyta</taxon>
        <taxon>Spermatophyta</taxon>
        <taxon>Magnoliopsida</taxon>
        <taxon>Liliopsida</taxon>
        <taxon>Poales</taxon>
        <taxon>Poaceae</taxon>
        <taxon>PACMAD clade</taxon>
        <taxon>Chloridoideae</taxon>
        <taxon>Eragrostideae</taxon>
        <taxon>Eragrostidinae</taxon>
        <taxon>Eragrostis</taxon>
    </lineage>
</organism>
<keyword evidence="4" id="KW-1185">Reference proteome</keyword>
<dbReference type="Gene3D" id="3.40.50.2000">
    <property type="entry name" value="Glycogen Phosphorylase B"/>
    <property type="match status" value="1"/>
</dbReference>
<sequence>MIARCPYLNQNNASSQQASNTRNVASGVGRGGQESSGQQRRSNQTFGRGKVNHINADEVEDTPDVVLGEYLVNSTLATVLFDSGASHSFVSSKFVATNGLPTVMLKQPLIIRTPGAETKSYLGCPRVKILLSGVELLANLVVLESQGIDVILGMDWLSGDPEPPRGRRVPVSLCWNSTLETVAAGVPTLAWPLYAEQRMNAVMLSERVGLALRLMADDRINDGVVLREEVAAAVTELMVGEKGAEARQKGQELREAAAKAWAPDGPSRKAFEAAVGKWKMAHHAD</sequence>
<dbReference type="GO" id="GO:0016757">
    <property type="term" value="F:glycosyltransferase activity"/>
    <property type="evidence" value="ECO:0007669"/>
    <property type="project" value="UniProtKB-KW"/>
</dbReference>
<dbReference type="OrthoDB" id="694549at2759"/>
<dbReference type="Gene3D" id="2.40.70.10">
    <property type="entry name" value="Acid Proteases"/>
    <property type="match status" value="1"/>
</dbReference>
<dbReference type="CDD" id="cd00303">
    <property type="entry name" value="retropepsin_like"/>
    <property type="match status" value="1"/>
</dbReference>
<dbReference type="Gramene" id="TVU35898">
    <property type="protein sequence ID" value="TVU35898"/>
    <property type="gene ID" value="EJB05_17805"/>
</dbReference>
<evidence type="ECO:0000313" key="3">
    <source>
        <dbReference type="EMBL" id="TVU35898.1"/>
    </source>
</evidence>
<evidence type="ECO:0000256" key="1">
    <source>
        <dbReference type="ARBA" id="ARBA00022676"/>
    </source>
</evidence>
<keyword evidence="1" id="KW-0328">Glycosyltransferase</keyword>
<dbReference type="AlphaFoldDB" id="A0A5J9VJF2"/>
<feature type="region of interest" description="Disordered" evidence="2">
    <location>
        <begin position="1"/>
        <end position="51"/>
    </location>
</feature>
<dbReference type="InterPro" id="IPR021109">
    <property type="entry name" value="Peptidase_aspartic_dom_sf"/>
</dbReference>
<dbReference type="EMBL" id="RWGY01000009">
    <property type="protein sequence ID" value="TVU35898.1"/>
    <property type="molecule type" value="Genomic_DNA"/>
</dbReference>